<dbReference type="GO" id="GO:0005829">
    <property type="term" value="C:cytosol"/>
    <property type="evidence" value="ECO:0007669"/>
    <property type="project" value="TreeGrafter"/>
</dbReference>
<reference evidence="3 4" key="1">
    <citation type="submission" date="2019-07" db="EMBL/GenBank/DDBJ databases">
        <title>Thalassofilum flectens gen. nov., sp. nov., a novel moderate thermophilic anaerobe from a shallow sea hot spring in Kunashir Island (Russia), representing a new family in the order Bacteroidales, and proposal of Thalassofilacea fam. nov.</title>
        <authorList>
            <person name="Kochetkova T.V."/>
            <person name="Podosokorskaya O.A."/>
            <person name="Novikov A."/>
            <person name="Elcheninov A.G."/>
            <person name="Toshchakov S.V."/>
            <person name="Kublanov I.V."/>
        </authorList>
    </citation>
    <scope>NUCLEOTIDE SEQUENCE [LARGE SCALE GENOMIC DNA]</scope>
    <source>
        <strain evidence="3 4">38-H</strain>
    </source>
</reference>
<protein>
    <recommendedName>
        <fullName evidence="1">Futalosine hydrolase</fullName>
        <shortName evidence="1">FL hydrolase</shortName>
        <ecNumber evidence="1">3.2.2.26</ecNumber>
    </recommendedName>
    <alternativeName>
        <fullName evidence="1">Futalosine nucleosidase</fullName>
    </alternativeName>
    <alternativeName>
        <fullName evidence="1">Menaquinone biosynthetic enzyme MqnB</fullName>
    </alternativeName>
</protein>
<keyword evidence="1" id="KW-0378">Hydrolase</keyword>
<dbReference type="AlphaFoldDB" id="A0A7D4C868"/>
<keyword evidence="1" id="KW-0474">Menaquinone biosynthesis</keyword>
<organism evidence="3 4">
    <name type="scientific">Tenuifilum thalassicum</name>
    <dbReference type="NCBI Taxonomy" id="2590900"/>
    <lineage>
        <taxon>Bacteria</taxon>
        <taxon>Pseudomonadati</taxon>
        <taxon>Bacteroidota</taxon>
        <taxon>Bacteroidia</taxon>
        <taxon>Bacteroidales</taxon>
        <taxon>Tenuifilaceae</taxon>
        <taxon>Tenuifilum</taxon>
    </lineage>
</organism>
<comment type="function">
    <text evidence="1">Catalyzes the hydrolysis of futalosine (FL) to dehypoxanthine futalosine (DHFL) and hypoxanthine, a step in the biosynthesis of menaquinone (MK, vitamin K2).</text>
</comment>
<dbReference type="HAMAP" id="MF_00991">
    <property type="entry name" value="MqnB"/>
    <property type="match status" value="1"/>
</dbReference>
<feature type="domain" description="Nucleoside phosphorylase" evidence="2">
    <location>
        <begin position="37"/>
        <end position="230"/>
    </location>
</feature>
<dbReference type="InterPro" id="IPR035994">
    <property type="entry name" value="Nucleoside_phosphorylase_sf"/>
</dbReference>
<dbReference type="InterPro" id="IPR000845">
    <property type="entry name" value="Nucleoside_phosphorylase_d"/>
</dbReference>
<evidence type="ECO:0000313" key="3">
    <source>
        <dbReference type="EMBL" id="QKG79382.1"/>
    </source>
</evidence>
<dbReference type="SUPFAM" id="SSF53167">
    <property type="entry name" value="Purine and uridine phosphorylases"/>
    <property type="match status" value="1"/>
</dbReference>
<evidence type="ECO:0000313" key="4">
    <source>
        <dbReference type="Proteomes" id="UP000500961"/>
    </source>
</evidence>
<gene>
    <name evidence="1" type="primary">mqnB</name>
    <name evidence="3" type="ORF">FHG85_03570</name>
</gene>
<dbReference type="PANTHER" id="PTHR46832:SF2">
    <property type="entry name" value="FUTALOSINE HYDROLASE"/>
    <property type="match status" value="1"/>
</dbReference>
<evidence type="ECO:0000256" key="1">
    <source>
        <dbReference type="HAMAP-Rule" id="MF_00991"/>
    </source>
</evidence>
<keyword evidence="4" id="KW-1185">Reference proteome</keyword>
<sequence>MPRLFLINLQIKFHLTILSYLCLVNFKELSTQKRILLVLASKNEVPFSLSDGAQSLYTISLNDIYVDVLISGIGAVPTIFNLCNVANNYDFIVNAGIAGSYNLDIPLGSVVLVSQDSLADYGIDSNGNYVHIDETQFSNPSQPLRYLTCPYVNRFNKVFPEVYGITLSTVSGSLERIRSLQEKWNADIETMESAAVFYYCLNRNIPFIGVRAISNYVETRNRNAWKVELAVKNLWNALPDIVNTIILNDF</sequence>
<accession>A0A7D4C868</accession>
<dbReference type="InterPro" id="IPR019963">
    <property type="entry name" value="FL_hydrolase_MqnB"/>
</dbReference>
<dbReference type="EC" id="3.2.2.26" evidence="1"/>
<dbReference type="GO" id="GO:0008782">
    <property type="term" value="F:adenosylhomocysteine nucleosidase activity"/>
    <property type="evidence" value="ECO:0007669"/>
    <property type="project" value="TreeGrafter"/>
</dbReference>
<dbReference type="PANTHER" id="PTHR46832">
    <property type="entry name" value="5'-METHYLTHIOADENOSINE/S-ADENOSYLHOMOCYSTEINE NUCLEOSIDASE"/>
    <property type="match status" value="1"/>
</dbReference>
<dbReference type="EMBL" id="CP041345">
    <property type="protein sequence ID" value="QKG79382.1"/>
    <property type="molecule type" value="Genomic_DNA"/>
</dbReference>
<comment type="catalytic activity">
    <reaction evidence="1">
        <text>futalosine + H2O = dehypoxanthine futalosine + hypoxanthine</text>
        <dbReference type="Rhea" id="RHEA:25904"/>
        <dbReference type="ChEBI" id="CHEBI:15377"/>
        <dbReference type="ChEBI" id="CHEBI:17368"/>
        <dbReference type="ChEBI" id="CHEBI:58863"/>
        <dbReference type="ChEBI" id="CHEBI:58864"/>
        <dbReference type="EC" id="3.2.2.26"/>
    </reaction>
</comment>
<comment type="pathway">
    <text evidence="1">Quinol/quinone metabolism; menaquinone biosynthesis.</text>
</comment>
<dbReference type="GO" id="GO:0009116">
    <property type="term" value="P:nucleoside metabolic process"/>
    <property type="evidence" value="ECO:0007669"/>
    <property type="project" value="InterPro"/>
</dbReference>
<evidence type="ECO:0000259" key="2">
    <source>
        <dbReference type="Pfam" id="PF01048"/>
    </source>
</evidence>
<dbReference type="GO" id="GO:0008930">
    <property type="term" value="F:methylthioadenosine nucleosidase activity"/>
    <property type="evidence" value="ECO:0007669"/>
    <property type="project" value="TreeGrafter"/>
</dbReference>
<dbReference type="Pfam" id="PF01048">
    <property type="entry name" value="PNP_UDP_1"/>
    <property type="match status" value="1"/>
</dbReference>
<dbReference type="GO" id="GO:0019284">
    <property type="term" value="P:L-methionine salvage from S-adenosylmethionine"/>
    <property type="evidence" value="ECO:0007669"/>
    <property type="project" value="TreeGrafter"/>
</dbReference>
<name>A0A7D4C868_9BACT</name>
<proteinExistence type="inferred from homology"/>
<dbReference type="KEGG" id="ttz:FHG85_03570"/>
<dbReference type="GO" id="GO:0009234">
    <property type="term" value="P:menaquinone biosynthetic process"/>
    <property type="evidence" value="ECO:0007669"/>
    <property type="project" value="UniProtKB-UniRule"/>
</dbReference>
<dbReference type="Proteomes" id="UP000500961">
    <property type="component" value="Chromosome"/>
</dbReference>
<dbReference type="UniPathway" id="UPA00079"/>
<dbReference type="Gene3D" id="3.40.50.1580">
    <property type="entry name" value="Nucleoside phosphorylase domain"/>
    <property type="match status" value="1"/>
</dbReference>
<comment type="similarity">
    <text evidence="1">Belongs to the PNP/UDP phosphorylase family. Futalosine hydrolase subfamily.</text>
</comment>